<dbReference type="GO" id="GO:0016052">
    <property type="term" value="P:carbohydrate catabolic process"/>
    <property type="evidence" value="ECO:0007669"/>
    <property type="project" value="TreeGrafter"/>
</dbReference>
<dbReference type="InterPro" id="IPR011343">
    <property type="entry name" value="DeoC"/>
</dbReference>
<dbReference type="SUPFAM" id="SSF51569">
    <property type="entry name" value="Aldolase"/>
    <property type="match status" value="1"/>
</dbReference>
<proteinExistence type="inferred from homology"/>
<evidence type="ECO:0000256" key="3">
    <source>
        <dbReference type="ARBA" id="ARBA00012515"/>
    </source>
</evidence>
<dbReference type="UniPathway" id="UPA00002">
    <property type="reaction ID" value="UER00468"/>
</dbReference>
<evidence type="ECO:0000313" key="11">
    <source>
        <dbReference type="EMBL" id="KRZ49424.1"/>
    </source>
</evidence>
<comment type="similarity">
    <text evidence="2">Belongs to the DeoC/FbaB aldolase family. DeoC type 2 subfamily.</text>
</comment>
<evidence type="ECO:0000256" key="6">
    <source>
        <dbReference type="ARBA" id="ARBA00031814"/>
    </source>
</evidence>
<dbReference type="InterPro" id="IPR013785">
    <property type="entry name" value="Aldolase_TIM"/>
</dbReference>
<reference evidence="11 12" key="1">
    <citation type="submission" date="2015-05" db="EMBL/GenBank/DDBJ databases">
        <title>Evolution of Trichinella species and genotypes.</title>
        <authorList>
            <person name="Korhonen P.K."/>
            <person name="Edoardo P."/>
            <person name="Giuseppe L.R."/>
            <person name="Gasser R.B."/>
        </authorList>
    </citation>
    <scope>NUCLEOTIDE SEQUENCE [LARGE SCALE GENOMIC DNA]</scope>
    <source>
        <strain evidence="11">ISS10</strain>
    </source>
</reference>
<gene>
    <name evidence="11" type="ORF">T02_13583</name>
</gene>
<sequence>MMGSPCDYLSASLASFQRPICQKKFKNIPPEHDKRVNSRCLRTRHAPSSGSSSEVTSMLNIGSENEKMQHHRRRAAKVYQNSQLRCQNLVSNRNHNGASSATTSTNKHKTAPQNCKNSKVSSKIDFRTKQSPLNRSTSVVDNCSSNDGRSRTATMGSPTSRNLTVSRPANRIPNSTKNHLRPNGHNDCAIFKSQSLTSLTGQRNLPQTVPSTSIVELESAKQISQSEQHLAIDNSTVDDEHLKPDKSKLSLLTNHAEVEEFKRDPTTSKNVEEPVVEIFKQFNVEDRTNEETVDKNSRSDEDNTSVSVSATTKSNSIATSDSQDKSTVATNDTKIEVDSYLIPWLLDNVSMVVKYRLNTILLRDDLSNITYGSEVLYNLGYYMKSIAEEAERINTEEKIDIIKKLISFTDLTSLNATDSFETVKKLIDRATQPLALSLLNDSETCCASVCIYPYYVKDAVAFRNFACALGRSFVSIVTVAGAFPSGMYKLITKVHECREAKEDGADEIDVVINRGLVATHNWRELYKELVAMRKEIASPILMKTILSTGDIASPMDIYAAATVAMMAGMFSLSFLFLSNAIYKSWCFFFFAGSSFIKSSTGKEKLNSTVPGSLVICLAIRSFFLRYKRQVGFKAAGGIKTAQEAIVYYVLVKQILGERWLSKEYFRIGASELLDDLVRTLETLQFGKESSSYLHDAREMQHHRPTFSN</sequence>
<dbReference type="PANTHER" id="PTHR10889:SF3">
    <property type="entry name" value="DEOXYRIBOSE-PHOSPHATE ALDOLASE"/>
    <property type="match status" value="1"/>
</dbReference>
<feature type="transmembrane region" description="Helical" evidence="10">
    <location>
        <begin position="607"/>
        <end position="623"/>
    </location>
</feature>
<dbReference type="Pfam" id="PF01791">
    <property type="entry name" value="DeoC"/>
    <property type="match status" value="1"/>
</dbReference>
<keyword evidence="10" id="KW-0812">Transmembrane</keyword>
<keyword evidence="12" id="KW-1185">Reference proteome</keyword>
<feature type="compositionally biased region" description="Polar residues" evidence="9">
    <location>
        <begin position="92"/>
        <end position="121"/>
    </location>
</feature>
<dbReference type="GO" id="GO:0004139">
    <property type="term" value="F:deoxyribose-phosphate aldolase activity"/>
    <property type="evidence" value="ECO:0007669"/>
    <property type="project" value="UniProtKB-EC"/>
</dbReference>
<dbReference type="AlphaFoldDB" id="A0A0V1KQ45"/>
<keyword evidence="4" id="KW-0456">Lyase</keyword>
<keyword evidence="10" id="KW-1133">Transmembrane helix</keyword>
<dbReference type="InterPro" id="IPR002915">
    <property type="entry name" value="DeoC/FbaB/LacD_aldolase"/>
</dbReference>
<comment type="caution">
    <text evidence="11">The sequence shown here is derived from an EMBL/GenBank/DDBJ whole genome shotgun (WGS) entry which is preliminary data.</text>
</comment>
<keyword evidence="5" id="KW-0704">Schiff base</keyword>
<evidence type="ECO:0000256" key="7">
    <source>
        <dbReference type="ARBA" id="ARBA00032755"/>
    </source>
</evidence>
<evidence type="ECO:0000256" key="5">
    <source>
        <dbReference type="ARBA" id="ARBA00023270"/>
    </source>
</evidence>
<feature type="non-terminal residue" evidence="11">
    <location>
        <position position="1"/>
    </location>
</feature>
<dbReference type="EC" id="4.1.2.4" evidence="3"/>
<dbReference type="PANTHER" id="PTHR10889">
    <property type="entry name" value="DEOXYRIBOSE-PHOSPHATE ALDOLASE"/>
    <property type="match status" value="1"/>
</dbReference>
<evidence type="ECO:0000256" key="4">
    <source>
        <dbReference type="ARBA" id="ARBA00023239"/>
    </source>
</evidence>
<dbReference type="GO" id="GO:0046386">
    <property type="term" value="P:deoxyribose phosphate catabolic process"/>
    <property type="evidence" value="ECO:0007669"/>
    <property type="project" value="UniProtKB-UniPathway"/>
</dbReference>
<dbReference type="OrthoDB" id="5916961at2759"/>
<feature type="region of interest" description="Disordered" evidence="9">
    <location>
        <begin position="286"/>
        <end position="328"/>
    </location>
</feature>
<feature type="region of interest" description="Disordered" evidence="9">
    <location>
        <begin position="92"/>
        <end position="184"/>
    </location>
</feature>
<evidence type="ECO:0000256" key="1">
    <source>
        <dbReference type="ARBA" id="ARBA00004816"/>
    </source>
</evidence>
<evidence type="ECO:0000313" key="12">
    <source>
        <dbReference type="Proteomes" id="UP000054721"/>
    </source>
</evidence>
<feature type="compositionally biased region" description="Polar residues" evidence="9">
    <location>
        <begin position="304"/>
        <end position="328"/>
    </location>
</feature>
<dbReference type="GO" id="GO:0009264">
    <property type="term" value="P:deoxyribonucleotide catabolic process"/>
    <property type="evidence" value="ECO:0007669"/>
    <property type="project" value="InterPro"/>
</dbReference>
<dbReference type="Proteomes" id="UP000054721">
    <property type="component" value="Unassembled WGS sequence"/>
</dbReference>
<dbReference type="Gene3D" id="3.20.20.70">
    <property type="entry name" value="Aldolase class I"/>
    <property type="match status" value="1"/>
</dbReference>
<comment type="pathway">
    <text evidence="1">Carbohydrate degradation; 2-deoxy-D-ribose 1-phosphate degradation; D-glyceraldehyde 3-phosphate and acetaldehyde from 2-deoxy-alpha-D-ribose 1-phosphate: step 2/2.</text>
</comment>
<feature type="compositionally biased region" description="Polar residues" evidence="9">
    <location>
        <begin position="129"/>
        <end position="177"/>
    </location>
</feature>
<feature type="compositionally biased region" description="Basic and acidic residues" evidence="9">
    <location>
        <begin position="286"/>
        <end position="301"/>
    </location>
</feature>
<dbReference type="SMART" id="SM01133">
    <property type="entry name" value="DeoC"/>
    <property type="match status" value="1"/>
</dbReference>
<accession>A0A0V1KQ45</accession>
<dbReference type="GO" id="GO:0005737">
    <property type="term" value="C:cytoplasm"/>
    <property type="evidence" value="ECO:0007669"/>
    <property type="project" value="InterPro"/>
</dbReference>
<evidence type="ECO:0000256" key="2">
    <source>
        <dbReference type="ARBA" id="ARBA00009473"/>
    </source>
</evidence>
<evidence type="ECO:0000256" key="9">
    <source>
        <dbReference type="SAM" id="MobiDB-lite"/>
    </source>
</evidence>
<organism evidence="11 12">
    <name type="scientific">Trichinella nativa</name>
    <dbReference type="NCBI Taxonomy" id="6335"/>
    <lineage>
        <taxon>Eukaryota</taxon>
        <taxon>Metazoa</taxon>
        <taxon>Ecdysozoa</taxon>
        <taxon>Nematoda</taxon>
        <taxon>Enoplea</taxon>
        <taxon>Dorylaimia</taxon>
        <taxon>Trichinellida</taxon>
        <taxon>Trichinellidae</taxon>
        <taxon>Trichinella</taxon>
    </lineage>
</organism>
<keyword evidence="10" id="KW-0472">Membrane</keyword>
<name>A0A0V1KQ45_9BILA</name>
<dbReference type="EMBL" id="JYDW01000314">
    <property type="protein sequence ID" value="KRZ49424.1"/>
    <property type="molecule type" value="Genomic_DNA"/>
</dbReference>
<evidence type="ECO:0000256" key="8">
    <source>
        <dbReference type="ARBA" id="ARBA00048791"/>
    </source>
</evidence>
<protein>
    <recommendedName>
        <fullName evidence="3">deoxyribose-phosphate aldolase</fullName>
        <ecNumber evidence="3">4.1.2.4</ecNumber>
    </recommendedName>
    <alternativeName>
        <fullName evidence="7">2-deoxy-D-ribose 5-phosphate aldolase</fullName>
    </alternativeName>
    <alternativeName>
        <fullName evidence="6">Phosphodeoxyriboaldolase</fullName>
    </alternativeName>
</protein>
<evidence type="ECO:0000256" key="10">
    <source>
        <dbReference type="SAM" id="Phobius"/>
    </source>
</evidence>
<comment type="catalytic activity">
    <reaction evidence="8">
        <text>2-deoxy-D-ribose 5-phosphate = D-glyceraldehyde 3-phosphate + acetaldehyde</text>
        <dbReference type="Rhea" id="RHEA:12821"/>
        <dbReference type="ChEBI" id="CHEBI:15343"/>
        <dbReference type="ChEBI" id="CHEBI:59776"/>
        <dbReference type="ChEBI" id="CHEBI:62877"/>
        <dbReference type="EC" id="4.1.2.4"/>
    </reaction>
</comment>